<dbReference type="AlphaFoldDB" id="A0A1F6GUN5"/>
<dbReference type="InterPro" id="IPR029044">
    <property type="entry name" value="Nucleotide-diphossugar_trans"/>
</dbReference>
<dbReference type="PANTHER" id="PTHR43685">
    <property type="entry name" value="GLYCOSYLTRANSFERASE"/>
    <property type="match status" value="1"/>
</dbReference>
<dbReference type="Gene3D" id="3.90.550.10">
    <property type="entry name" value="Spore Coat Polysaccharide Biosynthesis Protein SpsA, Chain A"/>
    <property type="match status" value="1"/>
</dbReference>
<organism evidence="2 3">
    <name type="scientific">Candidatus Lambdaproteobacteria bacterium RIFOXYD2_FULL_56_26</name>
    <dbReference type="NCBI Taxonomy" id="1817773"/>
    <lineage>
        <taxon>Bacteria</taxon>
        <taxon>Pseudomonadati</taxon>
        <taxon>Pseudomonadota</taxon>
        <taxon>Candidatus Lambdaproteobacteria</taxon>
    </lineage>
</organism>
<dbReference type="Pfam" id="PF00535">
    <property type="entry name" value="Glycos_transf_2"/>
    <property type="match status" value="1"/>
</dbReference>
<protein>
    <recommendedName>
        <fullName evidence="1">Glycosyltransferase 2-like domain-containing protein</fullName>
    </recommendedName>
</protein>
<proteinExistence type="predicted"/>
<evidence type="ECO:0000313" key="2">
    <source>
        <dbReference type="EMBL" id="OGH01877.1"/>
    </source>
</evidence>
<dbReference type="SUPFAM" id="SSF53448">
    <property type="entry name" value="Nucleotide-diphospho-sugar transferases"/>
    <property type="match status" value="1"/>
</dbReference>
<sequence>MSPLVSVIMPAYQSEEFLLDAMASVLNQSHRELELILVNDGAKDRTLELALSVKDPRVRVIDQPNQGPAGARNKGLELAQGSWVAFLDADDLWLPQKLELQLAAAAGREVMVYSDYQMFQGDQESSPKSFTFCPWFERQGDLYRQLIQHNFVGTLTVLLPKAVVDRVGRFNQDLFGPEDWDYWIRVAKEVPLVYLDQPLARYRQHEAGISKDYGRYEQSLQKVYDTYLLTQGTKEEISFGLWLFYRHMAHGFARQKAGRKALRLWRQALACRPWVKENLLSLGYVLFKGFGP</sequence>
<feature type="domain" description="Glycosyltransferase 2-like" evidence="1">
    <location>
        <begin position="6"/>
        <end position="157"/>
    </location>
</feature>
<name>A0A1F6GUN5_9PROT</name>
<dbReference type="PANTHER" id="PTHR43685:SF2">
    <property type="entry name" value="GLYCOSYLTRANSFERASE 2-LIKE DOMAIN-CONTAINING PROTEIN"/>
    <property type="match status" value="1"/>
</dbReference>
<comment type="caution">
    <text evidence="2">The sequence shown here is derived from an EMBL/GenBank/DDBJ whole genome shotgun (WGS) entry which is preliminary data.</text>
</comment>
<dbReference type="InterPro" id="IPR050834">
    <property type="entry name" value="Glycosyltransf_2"/>
</dbReference>
<gene>
    <name evidence="2" type="ORF">A2557_04665</name>
</gene>
<dbReference type="InterPro" id="IPR001173">
    <property type="entry name" value="Glyco_trans_2-like"/>
</dbReference>
<accession>A0A1F6GUN5</accession>
<dbReference type="EMBL" id="MFNF01000027">
    <property type="protein sequence ID" value="OGH01877.1"/>
    <property type="molecule type" value="Genomic_DNA"/>
</dbReference>
<reference evidence="2 3" key="1">
    <citation type="journal article" date="2016" name="Nat. Commun.">
        <title>Thousands of microbial genomes shed light on interconnected biogeochemical processes in an aquifer system.</title>
        <authorList>
            <person name="Anantharaman K."/>
            <person name="Brown C.T."/>
            <person name="Hug L.A."/>
            <person name="Sharon I."/>
            <person name="Castelle C.J."/>
            <person name="Probst A.J."/>
            <person name="Thomas B.C."/>
            <person name="Singh A."/>
            <person name="Wilkins M.J."/>
            <person name="Karaoz U."/>
            <person name="Brodie E.L."/>
            <person name="Williams K.H."/>
            <person name="Hubbard S.S."/>
            <person name="Banfield J.F."/>
        </authorList>
    </citation>
    <scope>NUCLEOTIDE SEQUENCE [LARGE SCALE GENOMIC DNA]</scope>
</reference>
<evidence type="ECO:0000313" key="3">
    <source>
        <dbReference type="Proteomes" id="UP000177583"/>
    </source>
</evidence>
<evidence type="ECO:0000259" key="1">
    <source>
        <dbReference type="Pfam" id="PF00535"/>
    </source>
</evidence>
<dbReference type="Proteomes" id="UP000177583">
    <property type="component" value="Unassembled WGS sequence"/>
</dbReference>